<protein>
    <recommendedName>
        <fullName evidence="1">non-specific serine/threonine protein kinase</fullName>
        <ecNumber evidence="1">2.7.11.1</ecNumber>
    </recommendedName>
</protein>
<evidence type="ECO:0000313" key="10">
    <source>
        <dbReference type="Proteomes" id="UP000655868"/>
    </source>
</evidence>
<dbReference type="InterPro" id="IPR017441">
    <property type="entry name" value="Protein_kinase_ATP_BS"/>
</dbReference>
<dbReference type="SUPFAM" id="SSF56112">
    <property type="entry name" value="Protein kinase-like (PK-like)"/>
    <property type="match status" value="1"/>
</dbReference>
<dbReference type="Gene3D" id="3.40.50.2300">
    <property type="match status" value="2"/>
</dbReference>
<evidence type="ECO:0000256" key="4">
    <source>
        <dbReference type="ARBA" id="ARBA00022741"/>
    </source>
</evidence>
<comment type="caution">
    <text evidence="9">The sequence shown here is derived from an EMBL/GenBank/DDBJ whole genome shotgun (WGS) entry which is preliminary data.</text>
</comment>
<evidence type="ECO:0000256" key="3">
    <source>
        <dbReference type="ARBA" id="ARBA00022679"/>
    </source>
</evidence>
<keyword evidence="4 7" id="KW-0547">Nucleotide-binding</keyword>
<dbReference type="PANTHER" id="PTHR43289">
    <property type="entry name" value="MITOGEN-ACTIVATED PROTEIN KINASE KINASE KINASE 20-RELATED"/>
    <property type="match status" value="1"/>
</dbReference>
<evidence type="ECO:0000256" key="5">
    <source>
        <dbReference type="ARBA" id="ARBA00022777"/>
    </source>
</evidence>
<gene>
    <name evidence="9" type="ORF">JGU71_22185</name>
</gene>
<evidence type="ECO:0000256" key="6">
    <source>
        <dbReference type="ARBA" id="ARBA00022840"/>
    </source>
</evidence>
<sequence>MPLQPGSRIAGFTVEGVVGTGGMGTVYVAQQVQLRRRVALKVLSEELSANDEFQRRFTHEAILVARLSHPNIVAIYDQGRADGHLWIAMQLIDGTDAAHALRAAAGHGLDPEQAVEIVEQIAAALDHAHSFGMVHRDVKPANMLLELPEAGGPAERVLLTDFGIAKAADSSGLTKTNGLVATLAYAAPEHLEALQLDGRADQYSLACSAYELLTGQTPFDGDSAAALMFAHLHRTAPAVTSVVPQLPRGVDAVVARAMSKKPSDRFDSCAEFAAQLRSSLFPGRRTMRFDAEPVFAEPVSDARLVAQPAPHRPQSARYPVLLAVSLALVAVLVGAVLIWKWPGGNDSNQRQPAFAVANDTNAYFQIAADGSPVARASTMAADPAGSGAATCSDLTLAVDGNQDSPSLAEAVRNGAGLAVDAHNAANPDCVVALRTVDGGSAVATTADPSIIGLIGPTASAGVDSLGPVLDRAGLVFVTPTASQSNLVDRGFTSFFRATADNSVLTQAAARYLERTFESVCVLNADAELSRVRADDVQAVLGAKADPNCSGEIDSLDAVAEAIDMAAPAAVYLSADESTALELRKRIAASVVLVGDDGMYGPEFADSHRETNGQTVATCGCAPAPDDFAAAYRAAHGTQPGLWAVEAYDIATIMLMGIDSGAVDRAALRNYVRAYSGSGIARDYRWLESGELAAPSVWAYRAGK</sequence>
<dbReference type="EMBL" id="JAEMNV010000008">
    <property type="protein sequence ID" value="MBJ8341600.1"/>
    <property type="molecule type" value="Genomic_DNA"/>
</dbReference>
<keyword evidence="10" id="KW-1185">Reference proteome</keyword>
<evidence type="ECO:0000313" key="9">
    <source>
        <dbReference type="EMBL" id="MBJ8341600.1"/>
    </source>
</evidence>
<dbReference type="AlphaFoldDB" id="A0A934NUV7"/>
<evidence type="ECO:0000256" key="7">
    <source>
        <dbReference type="PROSITE-ProRule" id="PRU10141"/>
    </source>
</evidence>
<accession>A0A934NUV7</accession>
<dbReference type="Gene3D" id="1.10.510.10">
    <property type="entry name" value="Transferase(Phosphotransferase) domain 1"/>
    <property type="match status" value="1"/>
</dbReference>
<evidence type="ECO:0000256" key="2">
    <source>
        <dbReference type="ARBA" id="ARBA00022527"/>
    </source>
</evidence>
<dbReference type="InterPro" id="IPR000719">
    <property type="entry name" value="Prot_kinase_dom"/>
</dbReference>
<dbReference type="PANTHER" id="PTHR43289:SF6">
    <property type="entry name" value="SERINE_THREONINE-PROTEIN KINASE NEKL-3"/>
    <property type="match status" value="1"/>
</dbReference>
<dbReference type="PROSITE" id="PS00108">
    <property type="entry name" value="PROTEIN_KINASE_ST"/>
    <property type="match status" value="1"/>
</dbReference>
<evidence type="ECO:0000259" key="8">
    <source>
        <dbReference type="PROSITE" id="PS50011"/>
    </source>
</evidence>
<reference evidence="9" key="1">
    <citation type="submission" date="2020-12" db="EMBL/GenBank/DDBJ databases">
        <title>Antrihabitans popcorni sp. nov. and Antrihabitans auranticaus sp. nov., isolated from a larva cave.</title>
        <authorList>
            <person name="Lee S.D."/>
            <person name="Kim I.S."/>
        </authorList>
    </citation>
    <scope>NUCLEOTIDE SEQUENCE</scope>
    <source>
        <strain evidence="9">YC3-6</strain>
    </source>
</reference>
<keyword evidence="5 9" id="KW-0418">Kinase</keyword>
<organism evidence="9 10">
    <name type="scientific">Antrihabitans stalagmiti</name>
    <dbReference type="NCBI Taxonomy" id="2799499"/>
    <lineage>
        <taxon>Bacteria</taxon>
        <taxon>Bacillati</taxon>
        <taxon>Actinomycetota</taxon>
        <taxon>Actinomycetes</taxon>
        <taxon>Mycobacteriales</taxon>
        <taxon>Nocardiaceae</taxon>
        <taxon>Antrihabitans</taxon>
    </lineage>
</organism>
<dbReference type="RefSeq" id="WP_199706657.1">
    <property type="nucleotide sequence ID" value="NZ_JAEMNV010000008.1"/>
</dbReference>
<dbReference type="InterPro" id="IPR008271">
    <property type="entry name" value="Ser/Thr_kinase_AS"/>
</dbReference>
<dbReference type="GO" id="GO:0004674">
    <property type="term" value="F:protein serine/threonine kinase activity"/>
    <property type="evidence" value="ECO:0007669"/>
    <property type="project" value="UniProtKB-KW"/>
</dbReference>
<dbReference type="InterPro" id="IPR011009">
    <property type="entry name" value="Kinase-like_dom_sf"/>
</dbReference>
<dbReference type="CDD" id="cd14014">
    <property type="entry name" value="STKc_PknB_like"/>
    <property type="match status" value="1"/>
</dbReference>
<keyword evidence="2" id="KW-0723">Serine/threonine-protein kinase</keyword>
<name>A0A934NUV7_9NOCA</name>
<keyword evidence="6 7" id="KW-0067">ATP-binding</keyword>
<keyword evidence="3" id="KW-0808">Transferase</keyword>
<dbReference type="InterPro" id="IPR028082">
    <property type="entry name" value="Peripla_BP_I"/>
</dbReference>
<feature type="domain" description="Protein kinase" evidence="8">
    <location>
        <begin position="12"/>
        <end position="281"/>
    </location>
</feature>
<evidence type="ECO:0000256" key="1">
    <source>
        <dbReference type="ARBA" id="ARBA00012513"/>
    </source>
</evidence>
<feature type="binding site" evidence="7">
    <location>
        <position position="41"/>
    </location>
    <ligand>
        <name>ATP</name>
        <dbReference type="ChEBI" id="CHEBI:30616"/>
    </ligand>
</feature>
<dbReference type="GO" id="GO:0005524">
    <property type="term" value="F:ATP binding"/>
    <property type="evidence" value="ECO:0007669"/>
    <property type="project" value="UniProtKB-UniRule"/>
</dbReference>
<dbReference type="Pfam" id="PF00069">
    <property type="entry name" value="Pkinase"/>
    <property type="match status" value="1"/>
</dbReference>
<dbReference type="Proteomes" id="UP000655868">
    <property type="component" value="Unassembled WGS sequence"/>
</dbReference>
<dbReference type="SUPFAM" id="SSF53822">
    <property type="entry name" value="Periplasmic binding protein-like I"/>
    <property type="match status" value="1"/>
</dbReference>
<dbReference type="PROSITE" id="PS50011">
    <property type="entry name" value="PROTEIN_KINASE_DOM"/>
    <property type="match status" value="1"/>
</dbReference>
<dbReference type="SMART" id="SM00220">
    <property type="entry name" value="S_TKc"/>
    <property type="match status" value="1"/>
</dbReference>
<dbReference type="Gene3D" id="3.30.200.20">
    <property type="entry name" value="Phosphorylase Kinase, domain 1"/>
    <property type="match status" value="1"/>
</dbReference>
<dbReference type="EC" id="2.7.11.1" evidence="1"/>
<dbReference type="PROSITE" id="PS00107">
    <property type="entry name" value="PROTEIN_KINASE_ATP"/>
    <property type="match status" value="1"/>
</dbReference>
<proteinExistence type="predicted"/>